<dbReference type="HOGENOM" id="CLU_126543_0_0_4"/>
<dbReference type="RefSeq" id="WP_004298372.1">
    <property type="nucleotide sequence ID" value="NC_011662.2"/>
</dbReference>
<organism evidence="2 3">
    <name type="scientific">Thauera aminoaromatica</name>
    <dbReference type="NCBI Taxonomy" id="164330"/>
    <lineage>
        <taxon>Bacteria</taxon>
        <taxon>Pseudomonadati</taxon>
        <taxon>Pseudomonadota</taxon>
        <taxon>Betaproteobacteria</taxon>
        <taxon>Rhodocyclales</taxon>
        <taxon>Zoogloeaceae</taxon>
        <taxon>Thauera</taxon>
    </lineage>
</organism>
<protein>
    <recommendedName>
        <fullName evidence="4">DUF2721 domain-containing protein</fullName>
    </recommendedName>
</protein>
<keyword evidence="1" id="KW-1133">Transmembrane helix</keyword>
<dbReference type="AlphaFoldDB" id="C4KCL6"/>
<keyword evidence="1" id="KW-0812">Transmembrane</keyword>
<accession>C4KCL6</accession>
<gene>
    <name evidence="2" type="ordered locus">Tmz1t_3370</name>
</gene>
<dbReference type="OrthoDB" id="9813525at2"/>
<sequence>MNLTTPALLFPAISLLLLAYTNRFLTLAQVIRQLNASPDRGAALVQCQLPGLKRRITLTQYMQGFGVLSFLLCALSMLALFLEAEVAGKWMFGTSIVTLAVSLVLSLVEVLLSTEALSLVVRDLEQAKREGGTPCS</sequence>
<dbReference type="EMBL" id="CP001281">
    <property type="protein sequence ID" value="ACR01964.1"/>
    <property type="molecule type" value="Genomic_DNA"/>
</dbReference>
<keyword evidence="3" id="KW-1185">Reference proteome</keyword>
<keyword evidence="1" id="KW-0472">Membrane</keyword>
<reference evidence="2 3" key="2">
    <citation type="journal article" date="2012" name="Stand. Genomic Sci.">
        <title>Complete genome sequence of Thauera aminoaromatica strain MZ1T.</title>
        <authorList>
            <person name="Jiang K."/>
            <person name="Sanseverino J."/>
            <person name="Chauhan A."/>
            <person name="Lucas S."/>
            <person name="Copeland A."/>
            <person name="Lapidus A."/>
            <person name="Del Rio T.G."/>
            <person name="Dalin E."/>
            <person name="Tice H."/>
            <person name="Bruce D."/>
            <person name="Goodwin L."/>
            <person name="Pitluck S."/>
            <person name="Sims D."/>
            <person name="Brettin T."/>
            <person name="Detter J.C."/>
            <person name="Han C."/>
            <person name="Chang Y.J."/>
            <person name="Larimer F."/>
            <person name="Land M."/>
            <person name="Hauser L."/>
            <person name="Kyrpides N.C."/>
            <person name="Mikhailova N."/>
            <person name="Moser S."/>
            <person name="Jegier P."/>
            <person name="Close D."/>
            <person name="Debruyn J.M."/>
            <person name="Wang Y."/>
            <person name="Layton A.C."/>
            <person name="Allen M.S."/>
            <person name="Sayler G.S."/>
        </authorList>
    </citation>
    <scope>NUCLEOTIDE SEQUENCE [LARGE SCALE GENOMIC DNA]</scope>
    <source>
        <strain evidence="2 3">MZ1T</strain>
    </source>
</reference>
<name>C4KCL6_THASP</name>
<evidence type="ECO:0000313" key="3">
    <source>
        <dbReference type="Proteomes" id="UP000002186"/>
    </source>
</evidence>
<dbReference type="KEGG" id="tmz:Tmz1t_3370"/>
<feature type="transmembrane region" description="Helical" evidence="1">
    <location>
        <begin position="90"/>
        <end position="112"/>
    </location>
</feature>
<evidence type="ECO:0000313" key="2">
    <source>
        <dbReference type="EMBL" id="ACR01964.1"/>
    </source>
</evidence>
<reference evidence="3" key="1">
    <citation type="submission" date="2009-05" db="EMBL/GenBank/DDBJ databases">
        <title>Complete sequence of chromosome of Thauera sp. MZ1T.</title>
        <authorList>
            <consortium name="US DOE Joint Genome Institute"/>
            <person name="Lucas S."/>
            <person name="Copeland A."/>
            <person name="Lapidus A."/>
            <person name="Glavina del Rio T."/>
            <person name="Dalin E."/>
            <person name="Tice H."/>
            <person name="Bruce D."/>
            <person name="Goodwin L."/>
            <person name="Pitluck S."/>
            <person name="Sims D."/>
            <person name="Brettin T."/>
            <person name="Detter J.C."/>
            <person name="Han C."/>
            <person name="Larimer F."/>
            <person name="Land M."/>
            <person name="Hauser L."/>
            <person name="Kyrpides N."/>
            <person name="Mikhailova N."/>
            <person name="Sayler G.S."/>
        </authorList>
    </citation>
    <scope>NUCLEOTIDE SEQUENCE [LARGE SCALE GENOMIC DNA]</scope>
    <source>
        <strain evidence="3">MZ1T</strain>
    </source>
</reference>
<dbReference type="Proteomes" id="UP000002186">
    <property type="component" value="Chromosome"/>
</dbReference>
<proteinExistence type="predicted"/>
<evidence type="ECO:0008006" key="4">
    <source>
        <dbReference type="Google" id="ProtNLM"/>
    </source>
</evidence>
<dbReference type="InterPro" id="IPR021279">
    <property type="entry name" value="DUF2721"/>
</dbReference>
<feature type="transmembrane region" description="Helical" evidence="1">
    <location>
        <begin position="60"/>
        <end position="83"/>
    </location>
</feature>
<evidence type="ECO:0000256" key="1">
    <source>
        <dbReference type="SAM" id="Phobius"/>
    </source>
</evidence>
<dbReference type="Pfam" id="PF11026">
    <property type="entry name" value="DUF2721"/>
    <property type="match status" value="1"/>
</dbReference>
<dbReference type="eggNOG" id="ENOG5032RP9">
    <property type="taxonomic scope" value="Bacteria"/>
</dbReference>